<keyword evidence="1" id="KW-1133">Transmembrane helix</keyword>
<dbReference type="Proteomes" id="UP000588186">
    <property type="component" value="Unassembled WGS sequence"/>
</dbReference>
<gene>
    <name evidence="2" type="ORF">JEOPIN946_00842</name>
</gene>
<keyword evidence="1" id="KW-0472">Membrane</keyword>
<feature type="transmembrane region" description="Helical" evidence="1">
    <location>
        <begin position="7"/>
        <end position="28"/>
    </location>
</feature>
<keyword evidence="1" id="KW-0812">Transmembrane</keyword>
<proteinExistence type="predicted"/>
<evidence type="ECO:0000313" key="3">
    <source>
        <dbReference type="Proteomes" id="UP000588186"/>
    </source>
</evidence>
<feature type="transmembrane region" description="Helical" evidence="1">
    <location>
        <begin position="34"/>
        <end position="53"/>
    </location>
</feature>
<protein>
    <submittedName>
        <fullName evidence="2">Uncharacterized protein</fullName>
    </submittedName>
</protein>
<organism evidence="2 3">
    <name type="scientific">Phocicoccus pinnipedialis</name>
    <dbReference type="NCBI Taxonomy" id="110845"/>
    <lineage>
        <taxon>Bacteria</taxon>
        <taxon>Bacillati</taxon>
        <taxon>Bacillota</taxon>
        <taxon>Bacilli</taxon>
        <taxon>Bacillales</taxon>
        <taxon>Salinicoccaceae</taxon>
        <taxon>Phocicoccus</taxon>
    </lineage>
</organism>
<reference evidence="2 3" key="1">
    <citation type="submission" date="2020-07" db="EMBL/GenBank/DDBJ databases">
        <authorList>
            <person name="Criscuolo A."/>
        </authorList>
    </citation>
    <scope>NUCLEOTIDE SEQUENCE [LARGE SCALE GENOMIC DNA]</scope>
    <source>
        <strain evidence="2">CIP107946</strain>
    </source>
</reference>
<name>A0A6V7RCZ8_9BACL</name>
<comment type="caution">
    <text evidence="2">The sequence shown here is derived from an EMBL/GenBank/DDBJ whole genome shotgun (WGS) entry which is preliminary data.</text>
</comment>
<sequence length="61" mass="6718">MSKISRAISIGIFVGLLVLLIELISPFNNLAYESLLNVLTIVILTTLFSVLITRTGEKKNL</sequence>
<dbReference type="AlphaFoldDB" id="A0A6V7RCZ8"/>
<accession>A0A6V7RCZ8</accession>
<evidence type="ECO:0000313" key="2">
    <source>
        <dbReference type="EMBL" id="CAD2074880.1"/>
    </source>
</evidence>
<evidence type="ECO:0000256" key="1">
    <source>
        <dbReference type="SAM" id="Phobius"/>
    </source>
</evidence>
<dbReference type="EMBL" id="CAJEWB010000009">
    <property type="protein sequence ID" value="CAD2074880.1"/>
    <property type="molecule type" value="Genomic_DNA"/>
</dbReference>
<keyword evidence="3" id="KW-1185">Reference proteome</keyword>